<name>A0A2U3LR36_9FIRM</name>
<dbReference type="AlphaFoldDB" id="A0A2U3LR36"/>
<protein>
    <submittedName>
        <fullName evidence="1">Uncharacterized protein</fullName>
    </submittedName>
</protein>
<gene>
    <name evidence="1" type="ORF">SBF1_750014</name>
</gene>
<sequence>MFLDPCTGYSFWVSGNDHQGGSQVGWGAIETPRKIRRAKKYLLQIVFTIDLILK</sequence>
<accession>A0A2U3LR36</accession>
<organism evidence="1 2">
    <name type="scientific">Candidatus Desulfosporosinus infrequens</name>
    <dbReference type="NCBI Taxonomy" id="2043169"/>
    <lineage>
        <taxon>Bacteria</taxon>
        <taxon>Bacillati</taxon>
        <taxon>Bacillota</taxon>
        <taxon>Clostridia</taxon>
        <taxon>Eubacteriales</taxon>
        <taxon>Desulfitobacteriaceae</taxon>
        <taxon>Desulfosporosinus</taxon>
    </lineage>
</organism>
<dbReference type="EMBL" id="OMOF01000723">
    <property type="protein sequence ID" value="SPF54373.1"/>
    <property type="molecule type" value="Genomic_DNA"/>
</dbReference>
<dbReference type="Proteomes" id="UP000238916">
    <property type="component" value="Unassembled WGS sequence"/>
</dbReference>
<proteinExistence type="predicted"/>
<evidence type="ECO:0000313" key="2">
    <source>
        <dbReference type="Proteomes" id="UP000238916"/>
    </source>
</evidence>
<evidence type="ECO:0000313" key="1">
    <source>
        <dbReference type="EMBL" id="SPF54373.1"/>
    </source>
</evidence>
<reference evidence="2" key="1">
    <citation type="submission" date="2018-02" db="EMBL/GenBank/DDBJ databases">
        <authorList>
            <person name="Hausmann B."/>
        </authorList>
    </citation>
    <scope>NUCLEOTIDE SEQUENCE [LARGE SCALE GENOMIC DNA]</scope>
    <source>
        <strain evidence="2">Peat soil MAG SbF1</strain>
    </source>
</reference>